<dbReference type="InterPro" id="IPR001138">
    <property type="entry name" value="Zn2Cys6_DnaBD"/>
</dbReference>
<feature type="region of interest" description="Disordered" evidence="1">
    <location>
        <begin position="101"/>
        <end position="185"/>
    </location>
</feature>
<dbReference type="SUPFAM" id="SSF57701">
    <property type="entry name" value="Zn2/Cys6 DNA-binding domain"/>
    <property type="match status" value="1"/>
</dbReference>
<dbReference type="SMART" id="SM00066">
    <property type="entry name" value="GAL4"/>
    <property type="match status" value="1"/>
</dbReference>
<dbReference type="PROSITE" id="PS50048">
    <property type="entry name" value="ZN2_CY6_FUNGAL_2"/>
    <property type="match status" value="1"/>
</dbReference>
<accession>A0AAD7JRY3</accession>
<feature type="domain" description="Zn(2)-C6 fungal-type" evidence="2">
    <location>
        <begin position="27"/>
        <end position="61"/>
    </location>
</feature>
<dbReference type="InterPro" id="IPR036864">
    <property type="entry name" value="Zn2-C6_fun-type_DNA-bd_sf"/>
</dbReference>
<dbReference type="Pfam" id="PF00172">
    <property type="entry name" value="Zn_clus"/>
    <property type="match status" value="1"/>
</dbReference>
<feature type="compositionally biased region" description="Pro residues" evidence="1">
    <location>
        <begin position="102"/>
        <end position="115"/>
    </location>
</feature>
<dbReference type="CDD" id="cd00067">
    <property type="entry name" value="GAL4"/>
    <property type="match status" value="1"/>
</dbReference>
<comment type="caution">
    <text evidence="3">The sequence shown here is derived from an EMBL/GenBank/DDBJ whole genome shotgun (WGS) entry which is preliminary data.</text>
</comment>
<dbReference type="AlphaFoldDB" id="A0AAD7JRY3"/>
<dbReference type="EMBL" id="JARKIB010000019">
    <property type="protein sequence ID" value="KAJ7768901.1"/>
    <property type="molecule type" value="Genomic_DNA"/>
</dbReference>
<organism evidence="3 4">
    <name type="scientific">Mycena metata</name>
    <dbReference type="NCBI Taxonomy" id="1033252"/>
    <lineage>
        <taxon>Eukaryota</taxon>
        <taxon>Fungi</taxon>
        <taxon>Dikarya</taxon>
        <taxon>Basidiomycota</taxon>
        <taxon>Agaricomycotina</taxon>
        <taxon>Agaricomycetes</taxon>
        <taxon>Agaricomycetidae</taxon>
        <taxon>Agaricales</taxon>
        <taxon>Marasmiineae</taxon>
        <taxon>Mycenaceae</taxon>
        <taxon>Mycena</taxon>
    </lineage>
</organism>
<dbReference type="GO" id="GO:0008270">
    <property type="term" value="F:zinc ion binding"/>
    <property type="evidence" value="ECO:0007669"/>
    <property type="project" value="InterPro"/>
</dbReference>
<dbReference type="GO" id="GO:0000981">
    <property type="term" value="F:DNA-binding transcription factor activity, RNA polymerase II-specific"/>
    <property type="evidence" value="ECO:0007669"/>
    <property type="project" value="InterPro"/>
</dbReference>
<evidence type="ECO:0000313" key="4">
    <source>
        <dbReference type="Proteomes" id="UP001215598"/>
    </source>
</evidence>
<dbReference type="Proteomes" id="UP001215598">
    <property type="component" value="Unassembled WGS sequence"/>
</dbReference>
<evidence type="ECO:0000313" key="3">
    <source>
        <dbReference type="EMBL" id="KAJ7768901.1"/>
    </source>
</evidence>
<gene>
    <name evidence="3" type="ORF">B0H16DRAFT_273091</name>
</gene>
<reference evidence="3" key="1">
    <citation type="submission" date="2023-03" db="EMBL/GenBank/DDBJ databases">
        <title>Massive genome expansion in bonnet fungi (Mycena s.s.) driven by repeated elements and novel gene families across ecological guilds.</title>
        <authorList>
            <consortium name="Lawrence Berkeley National Laboratory"/>
            <person name="Harder C.B."/>
            <person name="Miyauchi S."/>
            <person name="Viragh M."/>
            <person name="Kuo A."/>
            <person name="Thoen E."/>
            <person name="Andreopoulos B."/>
            <person name="Lu D."/>
            <person name="Skrede I."/>
            <person name="Drula E."/>
            <person name="Henrissat B."/>
            <person name="Morin E."/>
            <person name="Kohler A."/>
            <person name="Barry K."/>
            <person name="LaButti K."/>
            <person name="Morin E."/>
            <person name="Salamov A."/>
            <person name="Lipzen A."/>
            <person name="Mereny Z."/>
            <person name="Hegedus B."/>
            <person name="Baldrian P."/>
            <person name="Stursova M."/>
            <person name="Weitz H."/>
            <person name="Taylor A."/>
            <person name="Grigoriev I.V."/>
            <person name="Nagy L.G."/>
            <person name="Martin F."/>
            <person name="Kauserud H."/>
        </authorList>
    </citation>
    <scope>NUCLEOTIDE SEQUENCE</scope>
    <source>
        <strain evidence="3">CBHHK182m</strain>
    </source>
</reference>
<proteinExistence type="predicted"/>
<dbReference type="PROSITE" id="PS00463">
    <property type="entry name" value="ZN2_CY6_FUNGAL_1"/>
    <property type="match status" value="1"/>
</dbReference>
<protein>
    <recommendedName>
        <fullName evidence="2">Zn(2)-C6 fungal-type domain-containing protein</fullName>
    </recommendedName>
</protein>
<sequence>MSSSTAAGQNPQRPAPSFPRRRRALIACSHCRTRKLRCISAEQPPKAPCTRCQKHNLTCEYVSTEHDTSSTSSQSPKFVYWDVPDSPPASISPHQSDFAYRAPPPLPYTRPPPPNHRPRYSGTHYPDLSTAPQHEVGTVGTPSPPVPGASYFSGASHPRPHPSATLPAEPNYSMQPAQPYSHAPASLQGTHPCVFTPMPDFTLMSENGYHSFAQNSSSCYPSDTFRYN</sequence>
<keyword evidence="4" id="KW-1185">Reference proteome</keyword>
<evidence type="ECO:0000256" key="1">
    <source>
        <dbReference type="SAM" id="MobiDB-lite"/>
    </source>
</evidence>
<dbReference type="Gene3D" id="4.10.240.10">
    <property type="entry name" value="Zn(2)-C6 fungal-type DNA-binding domain"/>
    <property type="match status" value="1"/>
</dbReference>
<evidence type="ECO:0000259" key="2">
    <source>
        <dbReference type="PROSITE" id="PS50048"/>
    </source>
</evidence>
<name>A0AAD7JRY3_9AGAR</name>